<reference evidence="1 2" key="1">
    <citation type="submission" date="2018-07" db="EMBL/GenBank/DDBJ databases">
        <title>A high quality draft genome assembly of the barn swallow (H. rustica rustica).</title>
        <authorList>
            <person name="Formenti G."/>
            <person name="Chiara M."/>
            <person name="Poveda L."/>
            <person name="Francoijs K.-J."/>
            <person name="Bonisoli-Alquati A."/>
            <person name="Canova L."/>
            <person name="Gianfranceschi L."/>
            <person name="Horner D.S."/>
            <person name="Saino N."/>
        </authorList>
    </citation>
    <scope>NUCLEOTIDE SEQUENCE [LARGE SCALE GENOMIC DNA]</scope>
    <source>
        <strain evidence="1">Chelidonia</strain>
        <tissue evidence="1">Blood</tissue>
    </source>
</reference>
<comment type="caution">
    <text evidence="1">The sequence shown here is derived from an EMBL/GenBank/DDBJ whole genome shotgun (WGS) entry which is preliminary data.</text>
</comment>
<dbReference type="AlphaFoldDB" id="A0A3M0K6U0"/>
<keyword evidence="2" id="KW-1185">Reference proteome</keyword>
<sequence length="172" mass="18858">MGIAVSGSAGVRSVGKDEPRKPYKYDCLDSENVKPVTEIELKLLLDVPYVMGILCEPLLLDVLSMMGILCEPLLLDVPYVMGILCEPLLLEVLSMMGILCEPLLLDVWAAEVFQLRCVPVPWLPGRSRLGPLPLFCRGSGARNVPVLPVLGSKPRKAKCPPLTWFGFQALEV</sequence>
<name>A0A3M0K6U0_HIRRU</name>
<organism evidence="1 2">
    <name type="scientific">Hirundo rustica rustica</name>
    <dbReference type="NCBI Taxonomy" id="333673"/>
    <lineage>
        <taxon>Eukaryota</taxon>
        <taxon>Metazoa</taxon>
        <taxon>Chordata</taxon>
        <taxon>Craniata</taxon>
        <taxon>Vertebrata</taxon>
        <taxon>Euteleostomi</taxon>
        <taxon>Archelosauria</taxon>
        <taxon>Archosauria</taxon>
        <taxon>Dinosauria</taxon>
        <taxon>Saurischia</taxon>
        <taxon>Theropoda</taxon>
        <taxon>Coelurosauria</taxon>
        <taxon>Aves</taxon>
        <taxon>Neognathae</taxon>
        <taxon>Neoaves</taxon>
        <taxon>Telluraves</taxon>
        <taxon>Australaves</taxon>
        <taxon>Passeriformes</taxon>
        <taxon>Sylvioidea</taxon>
        <taxon>Hirundinidae</taxon>
        <taxon>Hirundo</taxon>
    </lineage>
</organism>
<gene>
    <name evidence="1" type="ORF">DUI87_15086</name>
</gene>
<dbReference type="EMBL" id="QRBI01000117">
    <property type="protein sequence ID" value="RMC08835.1"/>
    <property type="molecule type" value="Genomic_DNA"/>
</dbReference>
<accession>A0A3M0K6U0</accession>
<protein>
    <submittedName>
        <fullName evidence="1">Uncharacterized protein</fullName>
    </submittedName>
</protein>
<proteinExistence type="predicted"/>
<evidence type="ECO:0000313" key="1">
    <source>
        <dbReference type="EMBL" id="RMC08835.1"/>
    </source>
</evidence>
<dbReference type="Proteomes" id="UP000269221">
    <property type="component" value="Unassembled WGS sequence"/>
</dbReference>
<evidence type="ECO:0000313" key="2">
    <source>
        <dbReference type="Proteomes" id="UP000269221"/>
    </source>
</evidence>